<sequence>TGHSANKPLNPKDISFCFPVRNSVTSAVRLTWSEPRPRP</sequence>
<feature type="non-terminal residue" evidence="1">
    <location>
        <position position="1"/>
    </location>
</feature>
<protein>
    <submittedName>
        <fullName evidence="1">Uncharacterized protein</fullName>
    </submittedName>
</protein>
<dbReference type="AlphaFoldDB" id="A0A382V7P7"/>
<proteinExistence type="predicted"/>
<organism evidence="1">
    <name type="scientific">marine metagenome</name>
    <dbReference type="NCBI Taxonomy" id="408172"/>
    <lineage>
        <taxon>unclassified sequences</taxon>
        <taxon>metagenomes</taxon>
        <taxon>ecological metagenomes</taxon>
    </lineage>
</organism>
<dbReference type="EMBL" id="UINC01149450">
    <property type="protein sequence ID" value="SVD41938.1"/>
    <property type="molecule type" value="Genomic_DNA"/>
</dbReference>
<feature type="non-terminal residue" evidence="1">
    <location>
        <position position="39"/>
    </location>
</feature>
<evidence type="ECO:0000313" key="1">
    <source>
        <dbReference type="EMBL" id="SVD41938.1"/>
    </source>
</evidence>
<gene>
    <name evidence="1" type="ORF">METZ01_LOCUS394792</name>
</gene>
<accession>A0A382V7P7</accession>
<name>A0A382V7P7_9ZZZZ</name>
<reference evidence="1" key="1">
    <citation type="submission" date="2018-05" db="EMBL/GenBank/DDBJ databases">
        <authorList>
            <person name="Lanie J.A."/>
            <person name="Ng W.-L."/>
            <person name="Kazmierczak K.M."/>
            <person name="Andrzejewski T.M."/>
            <person name="Davidsen T.M."/>
            <person name="Wayne K.J."/>
            <person name="Tettelin H."/>
            <person name="Glass J.I."/>
            <person name="Rusch D."/>
            <person name="Podicherti R."/>
            <person name="Tsui H.-C.T."/>
            <person name="Winkler M.E."/>
        </authorList>
    </citation>
    <scope>NUCLEOTIDE SEQUENCE</scope>
</reference>